<feature type="domain" description="HNH nuclease" evidence="2">
    <location>
        <begin position="41"/>
        <end position="109"/>
    </location>
</feature>
<sequence length="360" mass="41755">MPPKRKRKSQVHPRSHHPSQSSIDVPTSTKIQVKASQDNRCWLCNQKAHKKFRPLQICHLYPQALSKRFKFVSHHKSSRTQLDNIHSVRNLVPLCSICHHAFDQEEWTFLPKDMAALVQDAKAKPEGDPILEYNAQEDMEFRRWRLQIDPDSEAGQDSHYVSAFTDRPIQMWRGEVGVLILRNAAILETPKTQEMDVKLKKALDIYHELMKIWTSFDKPCSVDQCQICSHKGGDNKADKDEGDEGNEGDKRDERDEEGEGDEEDQEDGTDEEDERDEGSQPSSKAKKTTHWDQLNDTRSTNRSRYNTTRNANQKENKPNRQKKSALYDKSVPYSHREGYTFARCTANDLMKMWQAGHRNH</sequence>
<feature type="region of interest" description="Disordered" evidence="1">
    <location>
        <begin position="230"/>
        <end position="330"/>
    </location>
</feature>
<reference evidence="3" key="1">
    <citation type="submission" date="2021-03" db="EMBL/GenBank/DDBJ databases">
        <title>Comparative genomics and phylogenomic investigation of the class Geoglossomycetes provide insights into ecological specialization and systematics.</title>
        <authorList>
            <person name="Melie T."/>
            <person name="Pirro S."/>
            <person name="Miller A.N."/>
            <person name="Quandt A."/>
        </authorList>
    </citation>
    <scope>NUCLEOTIDE SEQUENCE</scope>
    <source>
        <strain evidence="3">CAQ_001_2017</strain>
    </source>
</reference>
<evidence type="ECO:0000313" key="4">
    <source>
        <dbReference type="Proteomes" id="UP000750711"/>
    </source>
</evidence>
<evidence type="ECO:0000259" key="2">
    <source>
        <dbReference type="Pfam" id="PF13391"/>
    </source>
</evidence>
<dbReference type="Proteomes" id="UP000750711">
    <property type="component" value="Unassembled WGS sequence"/>
</dbReference>
<keyword evidence="4" id="KW-1185">Reference proteome</keyword>
<evidence type="ECO:0000313" key="3">
    <source>
        <dbReference type="EMBL" id="KAH0556774.1"/>
    </source>
</evidence>
<dbReference type="Pfam" id="PF13391">
    <property type="entry name" value="HNH_2"/>
    <property type="match status" value="1"/>
</dbReference>
<feature type="compositionally biased region" description="Low complexity" evidence="1">
    <location>
        <begin position="296"/>
        <end position="310"/>
    </location>
</feature>
<accession>A0A9P8L943</accession>
<protein>
    <recommendedName>
        <fullName evidence="2">HNH nuclease domain-containing protein</fullName>
    </recommendedName>
</protein>
<dbReference type="InterPro" id="IPR003615">
    <property type="entry name" value="HNH_nuc"/>
</dbReference>
<organism evidence="3 4">
    <name type="scientific">Trichoglossum hirsutum</name>
    <dbReference type="NCBI Taxonomy" id="265104"/>
    <lineage>
        <taxon>Eukaryota</taxon>
        <taxon>Fungi</taxon>
        <taxon>Dikarya</taxon>
        <taxon>Ascomycota</taxon>
        <taxon>Pezizomycotina</taxon>
        <taxon>Geoglossomycetes</taxon>
        <taxon>Geoglossales</taxon>
        <taxon>Geoglossaceae</taxon>
        <taxon>Trichoglossum</taxon>
    </lineage>
</organism>
<proteinExistence type="predicted"/>
<name>A0A9P8L943_9PEZI</name>
<feature type="compositionally biased region" description="Polar residues" evidence="1">
    <location>
        <begin position="18"/>
        <end position="28"/>
    </location>
</feature>
<evidence type="ECO:0000256" key="1">
    <source>
        <dbReference type="SAM" id="MobiDB-lite"/>
    </source>
</evidence>
<feature type="compositionally biased region" description="Basic residues" evidence="1">
    <location>
        <begin position="1"/>
        <end position="17"/>
    </location>
</feature>
<feature type="region of interest" description="Disordered" evidence="1">
    <location>
        <begin position="1"/>
        <end position="28"/>
    </location>
</feature>
<gene>
    <name evidence="3" type="ORF">GP486_005437</name>
</gene>
<feature type="compositionally biased region" description="Acidic residues" evidence="1">
    <location>
        <begin position="254"/>
        <end position="276"/>
    </location>
</feature>
<dbReference type="Gene3D" id="1.10.30.50">
    <property type="match status" value="1"/>
</dbReference>
<dbReference type="AlphaFoldDB" id="A0A9P8L943"/>
<comment type="caution">
    <text evidence="3">The sequence shown here is derived from an EMBL/GenBank/DDBJ whole genome shotgun (WGS) entry which is preliminary data.</text>
</comment>
<dbReference type="EMBL" id="JAGHQM010001015">
    <property type="protein sequence ID" value="KAH0556774.1"/>
    <property type="molecule type" value="Genomic_DNA"/>
</dbReference>